<dbReference type="PANTHER" id="PTHR43667">
    <property type="entry name" value="CYCLOPROPANE-FATTY-ACYL-PHOSPHOLIPID SYNTHASE"/>
    <property type="match status" value="1"/>
</dbReference>
<evidence type="ECO:0000256" key="1">
    <source>
        <dbReference type="ARBA" id="ARBA00010815"/>
    </source>
</evidence>
<dbReference type="InterPro" id="IPR050723">
    <property type="entry name" value="CFA/CMAS"/>
</dbReference>
<dbReference type="GO" id="GO:0008610">
    <property type="term" value="P:lipid biosynthetic process"/>
    <property type="evidence" value="ECO:0007669"/>
    <property type="project" value="InterPro"/>
</dbReference>
<dbReference type="GO" id="GO:0008168">
    <property type="term" value="F:methyltransferase activity"/>
    <property type="evidence" value="ECO:0007669"/>
    <property type="project" value="UniProtKB-KW"/>
</dbReference>
<dbReference type="EMBL" id="JAFLRJ010000229">
    <property type="protein sequence ID" value="MBO0514764.1"/>
    <property type="molecule type" value="Genomic_DNA"/>
</dbReference>
<dbReference type="CDD" id="cd02440">
    <property type="entry name" value="AdoMet_MTases"/>
    <property type="match status" value="1"/>
</dbReference>
<comment type="caution">
    <text evidence="6">The sequence shown here is derived from an EMBL/GenBank/DDBJ whole genome shotgun (WGS) entry which is preliminary data.</text>
</comment>
<dbReference type="InterPro" id="IPR029063">
    <property type="entry name" value="SAM-dependent_MTases_sf"/>
</dbReference>
<evidence type="ECO:0000256" key="2">
    <source>
        <dbReference type="ARBA" id="ARBA00022603"/>
    </source>
</evidence>
<dbReference type="PANTHER" id="PTHR43667:SF1">
    <property type="entry name" value="CYCLOPROPANE-FATTY-ACYL-PHOSPHOLIPID SYNTHASE"/>
    <property type="match status" value="1"/>
</dbReference>
<dbReference type="Gene3D" id="3.40.50.150">
    <property type="entry name" value="Vaccinia Virus protein VP39"/>
    <property type="match status" value="1"/>
</dbReference>
<dbReference type="InterPro" id="IPR003333">
    <property type="entry name" value="CMAS"/>
</dbReference>
<dbReference type="PIRSF" id="PIRSF003085">
    <property type="entry name" value="CMAS"/>
    <property type="match status" value="1"/>
</dbReference>
<dbReference type="SUPFAM" id="SSF53335">
    <property type="entry name" value="S-adenosyl-L-methionine-dependent methyltransferases"/>
    <property type="match status" value="1"/>
</dbReference>
<accession>A0A939FAT7</accession>
<keyword evidence="4" id="KW-0949">S-adenosyl-L-methionine</keyword>
<sequence>MRLGSHIEAAIGGPLPLRVRAWDGSETGPKDAPTVVVRSRRALRRLLWQPGELGLAQAYITGELDFEGDLAEGLRILWRTVREGGLHPPRLGARGWGRAAATALRLGVVGPRPTPPASQARLRGQLHSRTRDRAAISHHYDLSNAFYALLLDETMAYSCGYWTGEGPGYGPADAQRDKLELICRKLGLGPGARLLDIGCGWGSLTLYAAEQHKVRVTAVTLAAEQAAYVRE</sequence>
<dbReference type="Proteomes" id="UP000664167">
    <property type="component" value="Unassembled WGS sequence"/>
</dbReference>
<dbReference type="GO" id="GO:0032259">
    <property type="term" value="P:methylation"/>
    <property type="evidence" value="ECO:0007669"/>
    <property type="project" value="UniProtKB-KW"/>
</dbReference>
<keyword evidence="2 6" id="KW-0489">Methyltransferase</keyword>
<keyword evidence="5" id="KW-0443">Lipid metabolism</keyword>
<keyword evidence="7" id="KW-1185">Reference proteome</keyword>
<dbReference type="RefSeq" id="WP_206964562.1">
    <property type="nucleotide sequence ID" value="NZ_JAFLRJ010000229.1"/>
</dbReference>
<evidence type="ECO:0000256" key="4">
    <source>
        <dbReference type="ARBA" id="ARBA00022691"/>
    </source>
</evidence>
<organism evidence="6 7">
    <name type="scientific">Streptomyces beijiangensis</name>
    <dbReference type="NCBI Taxonomy" id="163361"/>
    <lineage>
        <taxon>Bacteria</taxon>
        <taxon>Bacillati</taxon>
        <taxon>Actinomycetota</taxon>
        <taxon>Actinomycetes</taxon>
        <taxon>Kitasatosporales</taxon>
        <taxon>Streptomycetaceae</taxon>
        <taxon>Streptomyces</taxon>
    </lineage>
</organism>
<feature type="non-terminal residue" evidence="6">
    <location>
        <position position="231"/>
    </location>
</feature>
<protein>
    <submittedName>
        <fullName evidence="6">Class I SAM-dependent methyltransferase</fullName>
    </submittedName>
</protein>
<gene>
    <name evidence="6" type="ORF">J0695_23635</name>
</gene>
<keyword evidence="3" id="KW-0808">Transferase</keyword>
<proteinExistence type="inferred from homology"/>
<evidence type="ECO:0000313" key="6">
    <source>
        <dbReference type="EMBL" id="MBO0514764.1"/>
    </source>
</evidence>
<evidence type="ECO:0000256" key="5">
    <source>
        <dbReference type="ARBA" id="ARBA00023098"/>
    </source>
</evidence>
<reference evidence="6" key="1">
    <citation type="submission" date="2021-03" db="EMBL/GenBank/DDBJ databases">
        <title>Streptomyces poriferae sp. nov., a novel marine sponge-derived Actinobacteria species with anti-MRSA activity.</title>
        <authorList>
            <person name="Sandoval-Powers M."/>
            <person name="Kralova S."/>
            <person name="Nguyen G.-S."/>
            <person name="Fawwal D."/>
            <person name="Degnes K."/>
            <person name="Klinkenberg G."/>
            <person name="Sletta H."/>
            <person name="Wentzel A."/>
            <person name="Liles M.R."/>
        </authorList>
    </citation>
    <scope>NUCLEOTIDE SEQUENCE</scope>
    <source>
        <strain evidence="6">DSM 41794</strain>
    </source>
</reference>
<dbReference type="AlphaFoldDB" id="A0A939FAT7"/>
<evidence type="ECO:0000256" key="3">
    <source>
        <dbReference type="ARBA" id="ARBA00022679"/>
    </source>
</evidence>
<dbReference type="Pfam" id="PF02353">
    <property type="entry name" value="CMAS"/>
    <property type="match status" value="1"/>
</dbReference>
<evidence type="ECO:0000313" key="7">
    <source>
        <dbReference type="Proteomes" id="UP000664167"/>
    </source>
</evidence>
<comment type="similarity">
    <text evidence="1">Belongs to the CFA/CMAS family.</text>
</comment>
<name>A0A939FAT7_9ACTN</name>